<evidence type="ECO:0000256" key="4">
    <source>
        <dbReference type="ARBA" id="ARBA00022692"/>
    </source>
</evidence>
<feature type="transmembrane region" description="Helical" evidence="19">
    <location>
        <begin position="124"/>
        <end position="147"/>
    </location>
</feature>
<dbReference type="GO" id="GO:0035249">
    <property type="term" value="P:synaptic transmission, glutamatergic"/>
    <property type="evidence" value="ECO:0000318"/>
    <property type="project" value="GO_Central"/>
</dbReference>
<dbReference type="InterPro" id="IPR015683">
    <property type="entry name" value="Ionotropic_Glu_rcpt"/>
</dbReference>
<comment type="function">
    <text evidence="19">Receptor for glutamate that functions as a ligand-gated ion channel in the central nervous system and plays an important role in excitatory synaptic transmission. L-glutamate acts as an excitatory neurotransmitter at many synapses in the central nervous system.</text>
</comment>
<feature type="transmembrane region" description="Helical" evidence="19">
    <location>
        <begin position="293"/>
        <end position="314"/>
    </location>
</feature>
<dbReference type="GO" id="GO:0004971">
    <property type="term" value="F:AMPA glutamate receptor activity"/>
    <property type="evidence" value="ECO:0000318"/>
    <property type="project" value="GO_Central"/>
</dbReference>
<evidence type="ECO:0000256" key="1">
    <source>
        <dbReference type="ARBA" id="ARBA00008685"/>
    </source>
</evidence>
<dbReference type="Pfam" id="PF10613">
    <property type="entry name" value="Lig_chan-Glu_bd"/>
    <property type="match status" value="1"/>
</dbReference>
<keyword evidence="7 19" id="KW-0770">Synapse</keyword>
<feature type="site" description="Crucial to convey clamshell closure to channel opening" evidence="17">
    <location>
        <position position="388"/>
    </location>
</feature>
<evidence type="ECO:0000256" key="17">
    <source>
        <dbReference type="PIRSR" id="PIRSR601508-2"/>
    </source>
</evidence>
<keyword evidence="14 19" id="KW-0407">Ion channel</keyword>
<dbReference type="GeneTree" id="ENSGT00940000163942"/>
<feature type="transmembrane region" description="Helical" evidence="19">
    <location>
        <begin position="538"/>
        <end position="559"/>
    </location>
</feature>
<keyword evidence="8 19" id="KW-0406">Ion transport</keyword>
<evidence type="ECO:0000256" key="18">
    <source>
        <dbReference type="PIRSR" id="PIRSR601508-3"/>
    </source>
</evidence>
<protein>
    <recommendedName>
        <fullName evidence="19">Glutamate receptor</fullName>
    </recommendedName>
</protein>
<feature type="binding site" evidence="16">
    <location>
        <position position="410"/>
    </location>
    <ligand>
        <name>L-glutamate</name>
        <dbReference type="ChEBI" id="CHEBI:29985"/>
    </ligand>
</feature>
<evidence type="ECO:0000256" key="15">
    <source>
        <dbReference type="ARBA" id="ARBA00034104"/>
    </source>
</evidence>
<dbReference type="GO" id="GO:0043197">
    <property type="term" value="C:dendritic spine"/>
    <property type="evidence" value="ECO:0000318"/>
    <property type="project" value="GO_Central"/>
</dbReference>
<evidence type="ECO:0000256" key="5">
    <source>
        <dbReference type="ARBA" id="ARBA00022729"/>
    </source>
</evidence>
<keyword evidence="3 19" id="KW-1003">Cell membrane</keyword>
<dbReference type="Gene3D" id="3.40.190.10">
    <property type="entry name" value="Periplasmic binding protein-like II"/>
    <property type="match status" value="3"/>
</dbReference>
<evidence type="ECO:0000313" key="22">
    <source>
        <dbReference type="Ensembl" id="ENSACAP00000011626.4"/>
    </source>
</evidence>
<keyword evidence="9 19" id="KW-0472">Membrane</keyword>
<comment type="similarity">
    <text evidence="1 19">Belongs to the glutamate-gated ion channel (TC 1.A.10.1) family.</text>
</comment>
<accession>H9GI71</accession>
<evidence type="ECO:0000256" key="12">
    <source>
        <dbReference type="ARBA" id="ARBA00023257"/>
    </source>
</evidence>
<feature type="transmembrane region" description="Helical" evidence="19">
    <location>
        <begin position="326"/>
        <end position="346"/>
    </location>
</feature>
<dbReference type="SMART" id="SM00079">
    <property type="entry name" value="PBPe"/>
    <property type="match status" value="1"/>
</dbReference>
<dbReference type="InterPro" id="IPR001508">
    <property type="entry name" value="Iono_Glu_rcpt_met"/>
</dbReference>
<dbReference type="SMART" id="SM00918">
    <property type="entry name" value="Lig_chan-Glu_bd"/>
    <property type="match status" value="1"/>
</dbReference>
<dbReference type="Proteomes" id="UP000001646">
    <property type="component" value="Unplaced"/>
</dbReference>
<keyword evidence="11" id="KW-0325">Glycoprotein</keyword>
<keyword evidence="2 19" id="KW-0813">Transport</keyword>
<dbReference type="STRING" id="28377.ENSACAP00000011626"/>
<dbReference type="InParanoid" id="H9GI71"/>
<feature type="site" description="Interaction with the cone snail toxin Con-ikot-ikot" evidence="17">
    <location>
        <position position="415"/>
    </location>
</feature>
<keyword evidence="23" id="KW-1185">Reference proteome</keyword>
<feature type="disulfide bond" evidence="18">
    <location>
        <begin position="470"/>
        <end position="523"/>
    </location>
</feature>
<reference evidence="22" key="3">
    <citation type="submission" date="2025-09" db="UniProtKB">
        <authorList>
            <consortium name="Ensembl"/>
        </authorList>
    </citation>
    <scope>IDENTIFICATION</scope>
</reference>
<feature type="binding site" evidence="16">
    <location>
        <position position="409"/>
    </location>
    <ligand>
        <name>L-glutamate</name>
        <dbReference type="ChEBI" id="CHEBI:29985"/>
    </ligand>
</feature>
<comment type="subcellular location">
    <subcellularLocation>
        <location evidence="15 19">Postsynaptic cell membrane</location>
        <topology evidence="15 19">Multi-pass membrane protein</topology>
    </subcellularLocation>
</comment>
<evidence type="ECO:0000256" key="14">
    <source>
        <dbReference type="ARBA" id="ARBA00023303"/>
    </source>
</evidence>
<evidence type="ECO:0000256" key="6">
    <source>
        <dbReference type="ARBA" id="ARBA00022989"/>
    </source>
</evidence>
<dbReference type="eggNOG" id="KOG1052">
    <property type="taxonomic scope" value="Eukaryota"/>
</dbReference>
<dbReference type="GO" id="GO:1904315">
    <property type="term" value="F:transmitter-gated monoatomic ion channel activity involved in regulation of postsynaptic membrane potential"/>
    <property type="evidence" value="ECO:0000318"/>
    <property type="project" value="GO_Central"/>
</dbReference>
<keyword evidence="12 19" id="KW-0628">Postsynaptic cell membrane</keyword>
<reference evidence="22" key="2">
    <citation type="submission" date="2025-08" db="UniProtKB">
        <authorList>
            <consortium name="Ensembl"/>
        </authorList>
    </citation>
    <scope>IDENTIFICATION</scope>
</reference>
<feature type="binding site" evidence="16">
    <location>
        <position position="244"/>
    </location>
    <ligand>
        <name>L-glutamate</name>
        <dbReference type="ChEBI" id="CHEBI:29985"/>
    </ligand>
</feature>
<evidence type="ECO:0000313" key="23">
    <source>
        <dbReference type="Proteomes" id="UP000001646"/>
    </source>
</evidence>
<evidence type="ECO:0000256" key="8">
    <source>
        <dbReference type="ARBA" id="ARBA00023065"/>
    </source>
</evidence>
<evidence type="ECO:0000256" key="7">
    <source>
        <dbReference type="ARBA" id="ARBA00023018"/>
    </source>
</evidence>
<dbReference type="SUPFAM" id="SSF53850">
    <property type="entry name" value="Periplasmic binding protein-like II"/>
    <property type="match status" value="1"/>
</dbReference>
<feature type="domain" description="Ionotropic glutamate receptor C-terminal" evidence="20">
    <location>
        <begin position="169"/>
        <end position="521"/>
    </location>
</feature>
<dbReference type="HOGENOM" id="CLU_007257_0_0_1"/>
<dbReference type="GO" id="GO:0032281">
    <property type="term" value="C:AMPA glutamate receptor complex"/>
    <property type="evidence" value="ECO:0000318"/>
    <property type="project" value="GO_Central"/>
</dbReference>
<keyword evidence="4 19" id="KW-0812">Transmembrane</keyword>
<organism evidence="22 23">
    <name type="scientific">Anolis carolinensis</name>
    <name type="common">Green anole</name>
    <name type="synonym">American chameleon</name>
    <dbReference type="NCBI Taxonomy" id="28377"/>
    <lineage>
        <taxon>Eukaryota</taxon>
        <taxon>Metazoa</taxon>
        <taxon>Chordata</taxon>
        <taxon>Craniata</taxon>
        <taxon>Vertebrata</taxon>
        <taxon>Euteleostomi</taxon>
        <taxon>Lepidosauria</taxon>
        <taxon>Squamata</taxon>
        <taxon>Bifurcata</taxon>
        <taxon>Unidentata</taxon>
        <taxon>Episquamata</taxon>
        <taxon>Toxicofera</taxon>
        <taxon>Iguania</taxon>
        <taxon>Dactyloidae</taxon>
        <taxon>Anolis</taxon>
    </lineage>
</organism>
<comment type="caution">
    <text evidence="19">Lacks conserved residue(s) required for the propagation of feature annotation.</text>
</comment>
<dbReference type="PANTHER" id="PTHR18966">
    <property type="entry name" value="IONOTROPIC GLUTAMATE RECEPTOR"/>
    <property type="match status" value="1"/>
</dbReference>
<feature type="binding site" evidence="16">
    <location>
        <position position="458"/>
    </location>
    <ligand>
        <name>L-glutamate</name>
        <dbReference type="ChEBI" id="CHEBI:29985"/>
    </ligand>
</feature>
<dbReference type="InterPro" id="IPR001320">
    <property type="entry name" value="Iontro_rcpt_C"/>
</dbReference>
<evidence type="ECO:0000256" key="16">
    <source>
        <dbReference type="PIRSR" id="PIRSR601508-1"/>
    </source>
</evidence>
<feature type="site" description="Interaction with the cone snail toxin Con-ikot-ikot" evidence="17">
    <location>
        <position position="504"/>
    </location>
</feature>
<feature type="binding site" evidence="16">
    <location>
        <position position="251"/>
    </location>
    <ligand>
        <name>L-glutamate</name>
        <dbReference type="ChEBI" id="CHEBI:29985"/>
    </ligand>
</feature>
<keyword evidence="5" id="KW-0732">Signal</keyword>
<dbReference type="GO" id="GO:0050804">
    <property type="term" value="P:modulation of chemical synaptic transmission"/>
    <property type="evidence" value="ECO:0000318"/>
    <property type="project" value="GO_Central"/>
</dbReference>
<evidence type="ECO:0000256" key="13">
    <source>
        <dbReference type="ARBA" id="ARBA00023286"/>
    </source>
</evidence>
<evidence type="ECO:0000256" key="9">
    <source>
        <dbReference type="ARBA" id="ARBA00023136"/>
    </source>
</evidence>
<dbReference type="GO" id="GO:0098839">
    <property type="term" value="C:postsynaptic density membrane"/>
    <property type="evidence" value="ECO:0000318"/>
    <property type="project" value="GO_Central"/>
</dbReference>
<dbReference type="PRINTS" id="PR00177">
    <property type="entry name" value="NMDARECEPTOR"/>
</dbReference>
<sequence length="604" mass="66887">MWAKRRERKLGVALGVSPGYVVIYQNFATWSVMSTMFSRKEEPDNTLRWELSCLRSSPPVLCQAPPLALPWAKGSMPLFFLGSPSTEAVVAGVAGEAAARLVLLPTDFFLGSKKSLNTSLMDNVLHFVFCACAALLLIGGPTSTGAAEHEDSLRKDSGGGGGGGKDWPTMYVTTILEDPYVMAKGTELEGYCIDLLEKLSEMLHFKYKVGVVKDGKYGVLSPNGNWSGMIGEVVRKEADLAVAPLTITSIREDAVDFTQPFLHTGIGILLEKESALEEASLFHFLTPFSKETWGGIAVAYLLSSLCLFLAARISPSEWDGNDEFRYTFLNSLWFGAGAFTLQGVMPQPKSLAIRIISAIWWLFSIVLLTAYIAGFSFILESSSDQISIHNFEDLVKQRELDFGTMESSSTLQYFKNSKNPVQQMVYESMNRKKDTVLAKNYQEAIQRVLNSDYAFIGESISQDLAVARHCNLVRSPEVLGARGFGIATQKGSPWTNKLSVAILKLGESGELDYLRSKWWESRCAEDDDDHWSPLRPHALGGIFLILAMGLLLGLIVAVFELSRKSKHRAEQEKKSCCPLFTEELSQRFQNRGERRQETAGKTKP</sequence>
<keyword evidence="18" id="KW-1015">Disulfide bond</keyword>
<gene>
    <name evidence="22" type="primary">LOC100552623</name>
</gene>
<keyword evidence="6 19" id="KW-1133">Transmembrane helix</keyword>
<keyword evidence="13 19" id="KW-1071">Ligand-gated ion channel</keyword>
<dbReference type="FunFam" id="3.40.190.10:FF:000364">
    <property type="entry name" value="Si:dkey-183j2.10"/>
    <property type="match status" value="1"/>
</dbReference>
<dbReference type="AlphaFoldDB" id="H9GI71"/>
<feature type="transmembrane region" description="Helical" evidence="19">
    <location>
        <begin position="358"/>
        <end position="379"/>
    </location>
</feature>
<proteinExistence type="inferred from homology"/>
<dbReference type="CDD" id="cd13685">
    <property type="entry name" value="PBP2_iGluR_non_NMDA_like"/>
    <property type="match status" value="1"/>
</dbReference>
<dbReference type="GO" id="GO:0005886">
    <property type="term" value="C:plasma membrane"/>
    <property type="evidence" value="ECO:0000318"/>
    <property type="project" value="GO_Central"/>
</dbReference>
<dbReference type="Bgee" id="ENSACAG00000011689">
    <property type="expression patterns" value="Expressed in testis and 5 other cell types or tissues"/>
</dbReference>
<dbReference type="FunFam" id="1.10.287.70:FF:000143">
    <property type="entry name" value="Probable glutamate receptor"/>
    <property type="match status" value="1"/>
</dbReference>
<keyword evidence="10 19" id="KW-0675">Receptor</keyword>
<evidence type="ECO:0000256" key="10">
    <source>
        <dbReference type="ARBA" id="ARBA00023170"/>
    </source>
</evidence>
<evidence type="ECO:0000256" key="19">
    <source>
        <dbReference type="RuleBase" id="RU367118"/>
    </source>
</evidence>
<evidence type="ECO:0000256" key="11">
    <source>
        <dbReference type="ARBA" id="ARBA00023180"/>
    </source>
</evidence>
<dbReference type="InterPro" id="IPR019594">
    <property type="entry name" value="Glu/Gly-bd"/>
</dbReference>
<evidence type="ECO:0000259" key="21">
    <source>
        <dbReference type="SMART" id="SM00918"/>
    </source>
</evidence>
<dbReference type="Ensembl" id="ENSACAT00000011866.4">
    <property type="protein sequence ID" value="ENSACAP00000011626.4"/>
    <property type="gene ID" value="ENSACAG00000011689.4"/>
</dbReference>
<dbReference type="Pfam" id="PF00060">
    <property type="entry name" value="Lig_chan"/>
    <property type="match status" value="1"/>
</dbReference>
<evidence type="ECO:0000256" key="3">
    <source>
        <dbReference type="ARBA" id="ARBA00022475"/>
    </source>
</evidence>
<feature type="domain" description="Ionotropic glutamate receptor L-glutamate and glycine-binding" evidence="21">
    <location>
        <begin position="179"/>
        <end position="235"/>
    </location>
</feature>
<name>H9GI71_ANOCA</name>
<evidence type="ECO:0000259" key="20">
    <source>
        <dbReference type="SMART" id="SM00079"/>
    </source>
</evidence>
<evidence type="ECO:0000256" key="2">
    <source>
        <dbReference type="ARBA" id="ARBA00022448"/>
    </source>
</evidence>
<reference evidence="22" key="1">
    <citation type="submission" date="2009-12" db="EMBL/GenBank/DDBJ databases">
        <title>The Genome Sequence of Anolis carolinensis (Green Anole Lizard).</title>
        <authorList>
            <consortium name="The Genome Sequencing Platform"/>
            <person name="Di Palma F."/>
            <person name="Alfoldi J."/>
            <person name="Heiman D."/>
            <person name="Young S."/>
            <person name="Grabherr M."/>
            <person name="Johnson J."/>
            <person name="Lander E.S."/>
            <person name="Lindblad-Toh K."/>
        </authorList>
    </citation>
    <scope>NUCLEOTIDE SEQUENCE [LARGE SCALE GENOMIC DNA]</scope>
    <source>
        <strain evidence="22">JBL SC #1</strain>
    </source>
</reference>
<dbReference type="FunFam" id="3.40.190.10:FF:000398">
    <property type="entry name" value="Si:dkey-183j2.10"/>
    <property type="match status" value="1"/>
</dbReference>
<feature type="transmembrane region" description="Helical" evidence="19">
    <location>
        <begin position="12"/>
        <end position="33"/>
    </location>
</feature>
<feature type="binding site" evidence="16">
    <location>
        <position position="246"/>
    </location>
    <ligand>
        <name>L-glutamate</name>
        <dbReference type="ChEBI" id="CHEBI:29985"/>
    </ligand>
</feature>